<feature type="transmembrane region" description="Helical" evidence="1">
    <location>
        <begin position="44"/>
        <end position="65"/>
    </location>
</feature>
<keyword evidence="1" id="KW-1133">Transmembrane helix</keyword>
<name>A0A2T3JMQ0_9GAMM</name>
<dbReference type="Gene3D" id="1.10.287.70">
    <property type="match status" value="1"/>
</dbReference>
<sequence>MLLVSTSLVEVLPNKFGLLEYILEGFTALTFLVCLVSLRFDKNWYRFMMTLAGCWLVATIIRNLLGVQQMDLIMLGLMFSFFFGTFKSVARQILFTGSVDSNKVVGSVSLFLLLGLMWTIIYLLVMEFSPEAFTGMTAAPWVENFSRMAYFSFVTLTTLGYGDISPLSPFAQVVVYLEAIAGVFYMAIVVASLVSSSQSNQEKQNG</sequence>
<dbReference type="Proteomes" id="UP000240987">
    <property type="component" value="Unassembled WGS sequence"/>
</dbReference>
<comment type="caution">
    <text evidence="3">The sequence shown here is derived from an EMBL/GenBank/DDBJ whole genome shotgun (WGS) entry which is preliminary data.</text>
</comment>
<dbReference type="PRINTS" id="PR00169">
    <property type="entry name" value="KCHANNEL"/>
</dbReference>
<dbReference type="AlphaFoldDB" id="A0A2T3JMQ0"/>
<keyword evidence="4" id="KW-1185">Reference proteome</keyword>
<evidence type="ECO:0000313" key="3">
    <source>
        <dbReference type="EMBL" id="PSU50316.1"/>
    </source>
</evidence>
<keyword evidence="1" id="KW-0812">Transmembrane</keyword>
<keyword evidence="1" id="KW-0472">Membrane</keyword>
<reference evidence="3 4" key="1">
    <citation type="submission" date="2018-01" db="EMBL/GenBank/DDBJ databases">
        <title>Whole genome sequencing of Histamine producing bacteria.</title>
        <authorList>
            <person name="Butler K."/>
        </authorList>
    </citation>
    <scope>NUCLEOTIDE SEQUENCE [LARGE SCALE GENOMIC DNA]</scope>
    <source>
        <strain evidence="3 4">JCM 12947</strain>
    </source>
</reference>
<dbReference type="EMBL" id="PYMJ01000004">
    <property type="protein sequence ID" value="PSU50316.1"/>
    <property type="molecule type" value="Genomic_DNA"/>
</dbReference>
<gene>
    <name evidence="3" type="ORF">C9J12_04995</name>
</gene>
<feature type="transmembrane region" description="Helical" evidence="1">
    <location>
        <begin position="174"/>
        <end position="194"/>
    </location>
</feature>
<dbReference type="OrthoDB" id="9813518at2"/>
<feature type="transmembrane region" description="Helical" evidence="1">
    <location>
        <begin position="106"/>
        <end position="125"/>
    </location>
</feature>
<evidence type="ECO:0000256" key="1">
    <source>
        <dbReference type="SAM" id="Phobius"/>
    </source>
</evidence>
<protein>
    <submittedName>
        <fullName evidence="3">Transporter</fullName>
    </submittedName>
</protein>
<evidence type="ECO:0000313" key="4">
    <source>
        <dbReference type="Proteomes" id="UP000240987"/>
    </source>
</evidence>
<feature type="domain" description="Potassium channel" evidence="2">
    <location>
        <begin position="123"/>
        <end position="194"/>
    </location>
</feature>
<accession>A0A2T3JMQ0</accession>
<proteinExistence type="predicted"/>
<dbReference type="InterPro" id="IPR013099">
    <property type="entry name" value="K_chnl_dom"/>
</dbReference>
<evidence type="ECO:0000259" key="2">
    <source>
        <dbReference type="Pfam" id="PF07885"/>
    </source>
</evidence>
<feature type="transmembrane region" description="Helical" evidence="1">
    <location>
        <begin position="21"/>
        <end position="38"/>
    </location>
</feature>
<dbReference type="SUPFAM" id="SSF81324">
    <property type="entry name" value="Voltage-gated potassium channels"/>
    <property type="match status" value="1"/>
</dbReference>
<feature type="transmembrane region" description="Helical" evidence="1">
    <location>
        <begin position="72"/>
        <end position="94"/>
    </location>
</feature>
<organism evidence="3 4">
    <name type="scientific">Photobacterium frigidiphilum</name>
    <dbReference type="NCBI Taxonomy" id="264736"/>
    <lineage>
        <taxon>Bacteria</taxon>
        <taxon>Pseudomonadati</taxon>
        <taxon>Pseudomonadota</taxon>
        <taxon>Gammaproteobacteria</taxon>
        <taxon>Vibrionales</taxon>
        <taxon>Vibrionaceae</taxon>
        <taxon>Photobacterium</taxon>
    </lineage>
</organism>
<dbReference type="Pfam" id="PF07885">
    <property type="entry name" value="Ion_trans_2"/>
    <property type="match status" value="1"/>
</dbReference>